<keyword evidence="5" id="KW-1185">Reference proteome</keyword>
<dbReference type="PANTHER" id="PTHR31157:SF1">
    <property type="entry name" value="SCP DOMAIN-CONTAINING PROTEIN"/>
    <property type="match status" value="1"/>
</dbReference>
<dbReference type="Proteomes" id="UP001595752">
    <property type="component" value="Unassembled WGS sequence"/>
</dbReference>
<feature type="compositionally biased region" description="Low complexity" evidence="1">
    <location>
        <begin position="67"/>
        <end position="123"/>
    </location>
</feature>
<accession>A0ABV8B7N9</accession>
<comment type="caution">
    <text evidence="4">The sequence shown here is derived from an EMBL/GenBank/DDBJ whole genome shotgun (WGS) entry which is preliminary data.</text>
</comment>
<feature type="domain" description="SCP" evidence="3">
    <location>
        <begin position="134"/>
        <end position="249"/>
    </location>
</feature>
<dbReference type="SUPFAM" id="SSF55797">
    <property type="entry name" value="PR-1-like"/>
    <property type="match status" value="1"/>
</dbReference>
<dbReference type="PANTHER" id="PTHR31157">
    <property type="entry name" value="SCP DOMAIN-CONTAINING PROTEIN"/>
    <property type="match status" value="1"/>
</dbReference>
<keyword evidence="2" id="KW-0732">Signal</keyword>
<feature type="region of interest" description="Disordered" evidence="1">
    <location>
        <begin position="67"/>
        <end position="126"/>
    </location>
</feature>
<sequence length="252" mass="27746">MKNKKLRFATIIGAMSFGLLATQTQADASTVNCPVNSKQNIQHINVQDINDVDELLKKFNIQIPTAQAKQTAPKAAPAPQTNNEAQAQPTEQAAPQPTPKAAPASQTSNETQAQPAAEQTANQSSVSEFEKKVVELVNQERQKQGLKPLQLDTKLSDVAREKSKDMMNKNYFDHTSPTYGSPFDMMKKFGIQYSAAGENIAKGQQTPEEVMNSWMNSDGHRRNILDPNFTHIGVGYVEGSGSTYWTQMFIGK</sequence>
<evidence type="ECO:0000259" key="3">
    <source>
        <dbReference type="Pfam" id="PF00188"/>
    </source>
</evidence>
<dbReference type="CDD" id="cd05379">
    <property type="entry name" value="CAP_bacterial"/>
    <property type="match status" value="1"/>
</dbReference>
<dbReference type="Pfam" id="PF00188">
    <property type="entry name" value="CAP"/>
    <property type="match status" value="1"/>
</dbReference>
<evidence type="ECO:0000256" key="1">
    <source>
        <dbReference type="SAM" id="MobiDB-lite"/>
    </source>
</evidence>
<dbReference type="InterPro" id="IPR035940">
    <property type="entry name" value="CAP_sf"/>
</dbReference>
<feature type="chain" id="PRO_5045180388" evidence="2">
    <location>
        <begin position="22"/>
        <end position="252"/>
    </location>
</feature>
<dbReference type="NCBIfam" id="TIGR02909">
    <property type="entry name" value="spore_YkwD"/>
    <property type="match status" value="1"/>
</dbReference>
<feature type="signal peptide" evidence="2">
    <location>
        <begin position="1"/>
        <end position="21"/>
    </location>
</feature>
<gene>
    <name evidence="4" type="ORF">ACFOU2_18640</name>
</gene>
<dbReference type="Gene3D" id="3.40.33.10">
    <property type="entry name" value="CAP"/>
    <property type="match status" value="1"/>
</dbReference>
<proteinExistence type="predicted"/>
<name>A0ABV8B7N9_9BACI</name>
<dbReference type="EMBL" id="JBHRZT010000070">
    <property type="protein sequence ID" value="MFC3885390.1"/>
    <property type="molecule type" value="Genomic_DNA"/>
</dbReference>
<organism evidence="4 5">
    <name type="scientific">Bacillus songklensis</name>
    <dbReference type="NCBI Taxonomy" id="1069116"/>
    <lineage>
        <taxon>Bacteria</taxon>
        <taxon>Bacillati</taxon>
        <taxon>Bacillota</taxon>
        <taxon>Bacilli</taxon>
        <taxon>Bacillales</taxon>
        <taxon>Bacillaceae</taxon>
        <taxon>Bacillus</taxon>
    </lineage>
</organism>
<evidence type="ECO:0000256" key="2">
    <source>
        <dbReference type="SAM" id="SignalP"/>
    </source>
</evidence>
<protein>
    <submittedName>
        <fullName evidence="4">CAP domain-containing protein</fullName>
    </submittedName>
</protein>
<reference evidence="5" key="1">
    <citation type="journal article" date="2019" name="Int. J. Syst. Evol. Microbiol.">
        <title>The Global Catalogue of Microorganisms (GCM) 10K type strain sequencing project: providing services to taxonomists for standard genome sequencing and annotation.</title>
        <authorList>
            <consortium name="The Broad Institute Genomics Platform"/>
            <consortium name="The Broad Institute Genome Sequencing Center for Infectious Disease"/>
            <person name="Wu L."/>
            <person name="Ma J."/>
        </authorList>
    </citation>
    <scope>NUCLEOTIDE SEQUENCE [LARGE SCALE GENOMIC DNA]</scope>
    <source>
        <strain evidence="5">CCUG 61889</strain>
    </source>
</reference>
<dbReference type="InterPro" id="IPR014258">
    <property type="entry name" value="CAP_domain_YkwD-like"/>
</dbReference>
<dbReference type="InterPro" id="IPR014044">
    <property type="entry name" value="CAP_dom"/>
</dbReference>
<dbReference type="RefSeq" id="WP_377917742.1">
    <property type="nucleotide sequence ID" value="NZ_JBHRZT010000070.1"/>
</dbReference>
<evidence type="ECO:0000313" key="4">
    <source>
        <dbReference type="EMBL" id="MFC3885390.1"/>
    </source>
</evidence>
<evidence type="ECO:0000313" key="5">
    <source>
        <dbReference type="Proteomes" id="UP001595752"/>
    </source>
</evidence>